<comment type="caution">
    <text evidence="1">The sequence shown here is derived from an EMBL/GenBank/DDBJ whole genome shotgun (WGS) entry which is preliminary data.</text>
</comment>
<dbReference type="EMBL" id="CM056789">
    <property type="protein sequence ID" value="KAJ8718704.1"/>
    <property type="molecule type" value="Genomic_DNA"/>
</dbReference>
<organism evidence="1 2">
    <name type="scientific">Mythimna loreyi</name>
    <dbReference type="NCBI Taxonomy" id="667449"/>
    <lineage>
        <taxon>Eukaryota</taxon>
        <taxon>Metazoa</taxon>
        <taxon>Ecdysozoa</taxon>
        <taxon>Arthropoda</taxon>
        <taxon>Hexapoda</taxon>
        <taxon>Insecta</taxon>
        <taxon>Pterygota</taxon>
        <taxon>Neoptera</taxon>
        <taxon>Endopterygota</taxon>
        <taxon>Lepidoptera</taxon>
        <taxon>Glossata</taxon>
        <taxon>Ditrysia</taxon>
        <taxon>Noctuoidea</taxon>
        <taxon>Noctuidae</taxon>
        <taxon>Noctuinae</taxon>
        <taxon>Hadenini</taxon>
        <taxon>Mythimna</taxon>
    </lineage>
</organism>
<name>A0ACC2QJW2_9NEOP</name>
<reference evidence="1" key="1">
    <citation type="submission" date="2023-03" db="EMBL/GenBank/DDBJ databases">
        <title>Chromosome-level genomes of two armyworms, Mythimna separata and Mythimna loreyi, provide insights into the biosynthesis and reception of sex pheromones.</title>
        <authorList>
            <person name="Zhao H."/>
        </authorList>
    </citation>
    <scope>NUCLEOTIDE SEQUENCE</scope>
    <source>
        <strain evidence="1">BeijingLab</strain>
    </source>
</reference>
<keyword evidence="2" id="KW-1185">Reference proteome</keyword>
<accession>A0ACC2QJW2</accession>
<evidence type="ECO:0000313" key="2">
    <source>
        <dbReference type="Proteomes" id="UP001231649"/>
    </source>
</evidence>
<dbReference type="Proteomes" id="UP001231649">
    <property type="component" value="Chromosome 13"/>
</dbReference>
<evidence type="ECO:0000313" key="1">
    <source>
        <dbReference type="EMBL" id="KAJ8718704.1"/>
    </source>
</evidence>
<gene>
    <name evidence="1" type="ORF">PYW08_002941</name>
</gene>
<sequence length="548" mass="62036">MSHFGDFMDGVPVKISERYKRPLRFDLPYTVNECPIRAQNVVDSANYSCTFERNVLAKLKELRNAKETKKNERRHRLQLLQEAEQKRLDAIAAAEDEERLKQLSVSEVSYPSTDDISPLSADDRADKNCDNVAKVDNTPNHADASTNINYHTPSIAADSQLNILQPTLVKAYQQENSLLDDPDPLQNLKLNTKITRIPHNPNIDTLTFRDFENDTSSPFDNVELKTINDMELLAQVLQDQKESATSCHPQSNYTPEHGYTMPNCVSQPHVDGVTYLPATYLEQPMQNTNMMYGSPQHYPMSNGYYIPTDNDTANMYMQNYQYYITPNPYPAVDQYYSNQLPTTSGEMANVSNGSTYIPQPYYFQYPHVPVTYQPGNASEPYQMVSQNESMDQNQAAAGPQSSVKSRSRSVPDIVRELNEELAKLRTSERSYNVSPAPKTQAPQVAAVPVTSDRKEEKRIRRKSEHLPNPFEKLSPKLQDMCRKIHGMGFPLDRVARVCTLVGDNDKKVIESLLILGDLMDLGFPEGRVSAALAKHEFNRDKALDELVP</sequence>
<proteinExistence type="predicted"/>
<protein>
    <submittedName>
        <fullName evidence="1">Uncharacterized protein</fullName>
    </submittedName>
</protein>